<evidence type="ECO:0000256" key="2">
    <source>
        <dbReference type="ARBA" id="ARBA00022448"/>
    </source>
</evidence>
<dbReference type="InterPro" id="IPR003439">
    <property type="entry name" value="ABC_transporter-like_ATP-bd"/>
</dbReference>
<dbReference type="PANTHER" id="PTHR43335">
    <property type="entry name" value="ABC TRANSPORTER, ATP-BINDING PROTEIN"/>
    <property type="match status" value="1"/>
</dbReference>
<proteinExistence type="inferred from homology"/>
<keyword evidence="6" id="KW-0812">Transmembrane</keyword>
<feature type="domain" description="ABC transporter" evidence="7">
    <location>
        <begin position="3"/>
        <end position="251"/>
    </location>
</feature>
<keyword evidence="6" id="KW-0472">Membrane</keyword>
<keyword evidence="2" id="KW-0813">Transport</keyword>
<protein>
    <submittedName>
        <fullName evidence="8">ATP-binding cassette domain-containing protein</fullName>
    </submittedName>
</protein>
<keyword evidence="9" id="KW-1185">Reference proteome</keyword>
<dbReference type="GO" id="GO:0005524">
    <property type="term" value="F:ATP binding"/>
    <property type="evidence" value="ECO:0007669"/>
    <property type="project" value="UniProtKB-KW"/>
</dbReference>
<evidence type="ECO:0000256" key="5">
    <source>
        <dbReference type="SAM" id="MobiDB-lite"/>
    </source>
</evidence>
<evidence type="ECO:0000256" key="1">
    <source>
        <dbReference type="ARBA" id="ARBA00005417"/>
    </source>
</evidence>
<evidence type="ECO:0000256" key="6">
    <source>
        <dbReference type="SAM" id="Phobius"/>
    </source>
</evidence>
<name>A0ABR7LMV7_9ACTN</name>
<keyword evidence="3" id="KW-0547">Nucleotide-binding</keyword>
<comment type="caution">
    <text evidence="8">The sequence shown here is derived from an EMBL/GenBank/DDBJ whole genome shotgun (WGS) entry which is preliminary data.</text>
</comment>
<dbReference type="Proteomes" id="UP000805614">
    <property type="component" value="Unassembled WGS sequence"/>
</dbReference>
<evidence type="ECO:0000259" key="7">
    <source>
        <dbReference type="PROSITE" id="PS50893"/>
    </source>
</evidence>
<dbReference type="Gene3D" id="3.40.50.300">
    <property type="entry name" value="P-loop containing nucleotide triphosphate hydrolases"/>
    <property type="match status" value="1"/>
</dbReference>
<sequence length="268" mass="28421">MIADVSTIVARGMGIRRGGRWILRPAVFGITGGVIGFAGPRGAGKTCLLSTFATLRRPHVGALEILGHDTGNPAGLRAARALLGYLPGDFAWAADLRVGDFVAYAGYYKRVPAGAVEAALDRFELRDVASMSLSMLPADMRLRAGLAATCVHRPRLVLLDEPFAAIDGGTGDRTEDRAGDKTGEKAVDKAMELWPVIRSLAPTVLVTASAADRLVGRCDRIFTLARGRLTEPAVETGPSHRSAPRPAPPVRSRRAPGRTRPQRIGAGV</sequence>
<dbReference type="EMBL" id="JABVEC010000006">
    <property type="protein sequence ID" value="MBC6465929.1"/>
    <property type="molecule type" value="Genomic_DNA"/>
</dbReference>
<evidence type="ECO:0000256" key="3">
    <source>
        <dbReference type="ARBA" id="ARBA00022741"/>
    </source>
</evidence>
<dbReference type="SUPFAM" id="SSF52540">
    <property type="entry name" value="P-loop containing nucleoside triphosphate hydrolases"/>
    <property type="match status" value="1"/>
</dbReference>
<keyword evidence="6" id="KW-1133">Transmembrane helix</keyword>
<organism evidence="8 9">
    <name type="scientific">Actinomadura alba</name>
    <dbReference type="NCBI Taxonomy" id="406431"/>
    <lineage>
        <taxon>Bacteria</taxon>
        <taxon>Bacillati</taxon>
        <taxon>Actinomycetota</taxon>
        <taxon>Actinomycetes</taxon>
        <taxon>Streptosporangiales</taxon>
        <taxon>Thermomonosporaceae</taxon>
        <taxon>Actinomadura</taxon>
    </lineage>
</organism>
<keyword evidence="4 8" id="KW-0067">ATP-binding</keyword>
<dbReference type="InterPro" id="IPR027417">
    <property type="entry name" value="P-loop_NTPase"/>
</dbReference>
<comment type="similarity">
    <text evidence="1">Belongs to the ABC transporter superfamily.</text>
</comment>
<feature type="region of interest" description="Disordered" evidence="5">
    <location>
        <begin position="231"/>
        <end position="268"/>
    </location>
</feature>
<evidence type="ECO:0000313" key="9">
    <source>
        <dbReference type="Proteomes" id="UP000805614"/>
    </source>
</evidence>
<dbReference type="PANTHER" id="PTHR43335:SF2">
    <property type="entry name" value="ABC TRANSPORTER, ATP-BINDING PROTEIN"/>
    <property type="match status" value="1"/>
</dbReference>
<evidence type="ECO:0000256" key="4">
    <source>
        <dbReference type="ARBA" id="ARBA00022840"/>
    </source>
</evidence>
<dbReference type="RefSeq" id="WP_187242944.1">
    <property type="nucleotide sequence ID" value="NZ_BAAAOK010000028.1"/>
</dbReference>
<accession>A0ABR7LMV7</accession>
<dbReference type="Pfam" id="PF00005">
    <property type="entry name" value="ABC_tran"/>
    <property type="match status" value="1"/>
</dbReference>
<reference evidence="8 9" key="1">
    <citation type="submission" date="2020-06" db="EMBL/GenBank/DDBJ databases">
        <title>Actinomadura xiongansis sp. nov., isolated from soil of Baiyangdian.</title>
        <authorList>
            <person name="Zhang X."/>
        </authorList>
    </citation>
    <scope>NUCLEOTIDE SEQUENCE [LARGE SCALE GENOMIC DNA]</scope>
    <source>
        <strain evidence="8 9">HBUM206468</strain>
    </source>
</reference>
<feature type="transmembrane region" description="Helical" evidence="6">
    <location>
        <begin position="21"/>
        <end position="39"/>
    </location>
</feature>
<dbReference type="SMART" id="SM00382">
    <property type="entry name" value="AAA"/>
    <property type="match status" value="1"/>
</dbReference>
<evidence type="ECO:0000313" key="8">
    <source>
        <dbReference type="EMBL" id="MBC6465929.1"/>
    </source>
</evidence>
<dbReference type="InterPro" id="IPR003593">
    <property type="entry name" value="AAA+_ATPase"/>
</dbReference>
<gene>
    <name evidence="8" type="ORF">HKK74_10520</name>
</gene>
<dbReference type="PROSITE" id="PS50893">
    <property type="entry name" value="ABC_TRANSPORTER_2"/>
    <property type="match status" value="1"/>
</dbReference>
<feature type="compositionally biased region" description="Basic residues" evidence="5">
    <location>
        <begin position="251"/>
        <end position="261"/>
    </location>
</feature>